<dbReference type="EMBL" id="JBIRGQ010000012">
    <property type="protein sequence ID" value="MFH8551510.1"/>
    <property type="molecule type" value="Genomic_DNA"/>
</dbReference>
<sequence length="159" mass="17438">MPASTGPTDHETNPTGQLNLESILAGMAAAPFLQAIFSELGNRVGVTVGVTVEDTLCRIRRMRGGGQEDHESTAEQKIEFVECAGWIVMIEPGVPVEALAGLHQIRGATIHDFRDELVENYVIAWRDNDWRSVAVATVSIDGFQWNSESGQWEAEEKSN</sequence>
<comment type="caution">
    <text evidence="1">The sequence shown here is derived from an EMBL/GenBank/DDBJ whole genome shotgun (WGS) entry which is preliminary data.</text>
</comment>
<accession>A0ABW7R4K7</accession>
<keyword evidence="2" id="KW-1185">Reference proteome</keyword>
<name>A0ABW7R4K7_9ACTN</name>
<gene>
    <name evidence="1" type="ORF">ACH4F9_41680</name>
</gene>
<reference evidence="1 2" key="1">
    <citation type="submission" date="2024-10" db="EMBL/GenBank/DDBJ databases">
        <title>The Natural Products Discovery Center: Release of the First 8490 Sequenced Strains for Exploring Actinobacteria Biosynthetic Diversity.</title>
        <authorList>
            <person name="Kalkreuter E."/>
            <person name="Kautsar S.A."/>
            <person name="Yang D."/>
            <person name="Bader C.D."/>
            <person name="Teijaro C.N."/>
            <person name="Fluegel L."/>
            <person name="Davis C.M."/>
            <person name="Simpson J.R."/>
            <person name="Lauterbach L."/>
            <person name="Steele A.D."/>
            <person name="Gui C."/>
            <person name="Meng S."/>
            <person name="Li G."/>
            <person name="Viehrig K."/>
            <person name="Ye F."/>
            <person name="Su P."/>
            <person name="Kiefer A.F."/>
            <person name="Nichols A."/>
            <person name="Cepeda A.J."/>
            <person name="Yan W."/>
            <person name="Fan B."/>
            <person name="Jiang Y."/>
            <person name="Adhikari A."/>
            <person name="Zheng C.-J."/>
            <person name="Schuster L."/>
            <person name="Cowan T.M."/>
            <person name="Smanski M.J."/>
            <person name="Chevrette M.G."/>
            <person name="De Carvalho L.P.S."/>
            <person name="Shen B."/>
        </authorList>
    </citation>
    <scope>NUCLEOTIDE SEQUENCE [LARGE SCALE GENOMIC DNA]</scope>
    <source>
        <strain evidence="1 2">NPDC017990</strain>
    </source>
</reference>
<protein>
    <submittedName>
        <fullName evidence="1">Uncharacterized protein</fullName>
    </submittedName>
</protein>
<evidence type="ECO:0000313" key="1">
    <source>
        <dbReference type="EMBL" id="MFH8551510.1"/>
    </source>
</evidence>
<dbReference type="Proteomes" id="UP001610818">
    <property type="component" value="Unassembled WGS sequence"/>
</dbReference>
<evidence type="ECO:0000313" key="2">
    <source>
        <dbReference type="Proteomes" id="UP001610818"/>
    </source>
</evidence>
<organism evidence="1 2">
    <name type="scientific">Streptomyces longisporoflavus</name>
    <dbReference type="NCBI Taxonomy" id="28044"/>
    <lineage>
        <taxon>Bacteria</taxon>
        <taxon>Bacillati</taxon>
        <taxon>Actinomycetota</taxon>
        <taxon>Actinomycetes</taxon>
        <taxon>Kitasatosporales</taxon>
        <taxon>Streptomycetaceae</taxon>
        <taxon>Streptomyces</taxon>
    </lineage>
</organism>
<dbReference type="RefSeq" id="WP_397718468.1">
    <property type="nucleotide sequence ID" value="NZ_JBIRGN010000012.1"/>
</dbReference>
<proteinExistence type="predicted"/>